<organism evidence="6">
    <name type="scientific">Timema genevievae</name>
    <name type="common">Walking stick</name>
    <dbReference type="NCBI Taxonomy" id="629358"/>
    <lineage>
        <taxon>Eukaryota</taxon>
        <taxon>Metazoa</taxon>
        <taxon>Ecdysozoa</taxon>
        <taxon>Arthropoda</taxon>
        <taxon>Hexapoda</taxon>
        <taxon>Insecta</taxon>
        <taxon>Pterygota</taxon>
        <taxon>Neoptera</taxon>
        <taxon>Polyneoptera</taxon>
        <taxon>Phasmatodea</taxon>
        <taxon>Timematodea</taxon>
        <taxon>Timematoidea</taxon>
        <taxon>Timematidae</taxon>
        <taxon>Timema</taxon>
    </lineage>
</organism>
<dbReference type="PANTHER" id="PTHR11559">
    <property type="entry name" value="CARBOXYLESTERASE"/>
    <property type="match status" value="1"/>
</dbReference>
<dbReference type="InterPro" id="IPR029058">
    <property type="entry name" value="AB_hydrolase_fold"/>
</dbReference>
<sequence>MGQHKRLHQSCIGHAASIVLTQLKIKFQFASALCQEPTVTVAQGTLRGQSVTSSYGLTYNSYLGIPYAQPPVGELRFKAPQDPVAWEGTRDATTFGSSCVQDGVSGSEDCLYLNVYTPQNPSSATNLPVMVYIHGGAFVSGSGSDTNNKPEYFLEQGIIVVYINYRLNIFGFLSLEGTDVSGNAGLKDQVAALRWVKNNIANFGGDPNSVTIFGESAGGASIHYQVLSPMSQGLFQRAISESGSALNPWAFHVNTQPYAFNLGSKLGLNTIDAQELATFLRSQPATNLINNLGGLVSQDESVHVLYLPFVPATEYPISGEETFLPSDPYTLVTSGNFNKVPYITGANLLEGKSFVGTDDAMNQASYWEPIANDIERLVPLELGLTKGSQQSQEVANKIKQFYFGDQAISVSSKDQYINLITDELIVCGIHETLKAQSASNANTYNYYFTFNIHPTEIRTSISPSSAVELNTTSALANYATEADPVHGGEMYYLFYSGQTFTPGNVYYNVHIWMVNLWSSFAKTGVPSPGDGSQASALCQEPTVTVAQGTLRGQSVTSSYGLTYNSYLGIPYAQPPVGDLRFKAPQDPVAWEGTRDATTFGSSCVQDGVSGSEDCLYLNVYTPQNTSLTDSLPVMVSIHGGAFQIGSGSQDGFLSLEGTDVSGNAGLKDQVAALRWVKNNIASFGGDPNSVTIFGGSAGGSSVHYHILSPMSKGGPCTVVEPGSLGSSGSPDWYPVNLTTWPDLARVAP</sequence>
<dbReference type="SUPFAM" id="SSF53474">
    <property type="entry name" value="alpha/beta-Hydrolases"/>
    <property type="match status" value="2"/>
</dbReference>
<feature type="domain" description="Carboxylesterase type B" evidence="5">
    <location>
        <begin position="539"/>
        <end position="649"/>
    </location>
</feature>
<evidence type="ECO:0000256" key="2">
    <source>
        <dbReference type="ARBA" id="ARBA00022487"/>
    </source>
</evidence>
<keyword evidence="3" id="KW-0378">Hydrolase</keyword>
<protein>
    <recommendedName>
        <fullName evidence="5">Carboxylesterase type B domain-containing protein</fullName>
    </recommendedName>
</protein>
<gene>
    <name evidence="6" type="ORF">TGEB3V08_LOCUS2577</name>
</gene>
<proteinExistence type="inferred from homology"/>
<evidence type="ECO:0000256" key="1">
    <source>
        <dbReference type="ARBA" id="ARBA00005964"/>
    </source>
</evidence>
<evidence type="ECO:0000259" key="5">
    <source>
        <dbReference type="Pfam" id="PF00135"/>
    </source>
</evidence>
<dbReference type="InterPro" id="IPR002018">
    <property type="entry name" value="CarbesteraseB"/>
</dbReference>
<dbReference type="InterPro" id="IPR019819">
    <property type="entry name" value="Carboxylesterase_B_CS"/>
</dbReference>
<dbReference type="FunFam" id="3.40.50.1820:FF:000092">
    <property type="entry name" value="Carboxylic ester hydrolase"/>
    <property type="match status" value="1"/>
</dbReference>
<keyword evidence="4" id="KW-0325">Glycoprotein</keyword>
<dbReference type="InterPro" id="IPR050309">
    <property type="entry name" value="Type-B_Carboxylest/Lipase"/>
</dbReference>
<feature type="domain" description="Carboxylesterase type B" evidence="5">
    <location>
        <begin position="35"/>
        <end position="528"/>
    </location>
</feature>
<dbReference type="PROSITE" id="PS00122">
    <property type="entry name" value="CARBOXYLESTERASE_B_1"/>
    <property type="match status" value="2"/>
</dbReference>
<keyword evidence="2" id="KW-0719">Serine esterase</keyword>
<evidence type="ECO:0000256" key="4">
    <source>
        <dbReference type="ARBA" id="ARBA00023180"/>
    </source>
</evidence>
<evidence type="ECO:0000313" key="6">
    <source>
        <dbReference type="EMBL" id="CAD7588527.1"/>
    </source>
</evidence>
<dbReference type="EMBL" id="OE839768">
    <property type="protein sequence ID" value="CAD7588527.1"/>
    <property type="molecule type" value="Genomic_DNA"/>
</dbReference>
<feature type="domain" description="Carboxylesterase type B" evidence="5">
    <location>
        <begin position="651"/>
        <end position="713"/>
    </location>
</feature>
<dbReference type="InterPro" id="IPR019826">
    <property type="entry name" value="Carboxylesterase_B_AS"/>
</dbReference>
<name>A0A7R9JSK1_TIMGE</name>
<reference evidence="6" key="1">
    <citation type="submission" date="2020-11" db="EMBL/GenBank/DDBJ databases">
        <authorList>
            <person name="Tran Van P."/>
        </authorList>
    </citation>
    <scope>NUCLEOTIDE SEQUENCE</scope>
</reference>
<dbReference type="AlphaFoldDB" id="A0A7R9JSK1"/>
<evidence type="ECO:0000256" key="3">
    <source>
        <dbReference type="ARBA" id="ARBA00022801"/>
    </source>
</evidence>
<comment type="similarity">
    <text evidence="1">Belongs to the type-B carboxylesterase/lipase family.</text>
</comment>
<dbReference type="Pfam" id="PF00135">
    <property type="entry name" value="COesterase"/>
    <property type="match status" value="3"/>
</dbReference>
<dbReference type="GO" id="GO:0052689">
    <property type="term" value="F:carboxylic ester hydrolase activity"/>
    <property type="evidence" value="ECO:0007669"/>
    <property type="project" value="UniProtKB-KW"/>
</dbReference>
<accession>A0A7R9JSK1</accession>
<dbReference type="Gene3D" id="3.40.50.1820">
    <property type="entry name" value="alpha/beta hydrolase"/>
    <property type="match status" value="2"/>
</dbReference>
<dbReference type="PROSITE" id="PS00941">
    <property type="entry name" value="CARBOXYLESTERASE_B_2"/>
    <property type="match status" value="2"/>
</dbReference>